<evidence type="ECO:0000313" key="7">
    <source>
        <dbReference type="EMBL" id="KKR87677.1"/>
    </source>
</evidence>
<accession>A0A0G0XJ45</accession>
<evidence type="ECO:0000256" key="5">
    <source>
        <dbReference type="SAM" id="Phobius"/>
    </source>
</evidence>
<evidence type="ECO:0000313" key="8">
    <source>
        <dbReference type="Proteomes" id="UP000034854"/>
    </source>
</evidence>
<reference evidence="7 8" key="1">
    <citation type="journal article" date="2015" name="Nature">
        <title>rRNA introns, odd ribosomes, and small enigmatic genomes across a large radiation of phyla.</title>
        <authorList>
            <person name="Brown C.T."/>
            <person name="Hug L.A."/>
            <person name="Thomas B.C."/>
            <person name="Sharon I."/>
            <person name="Castelle C.J."/>
            <person name="Singh A."/>
            <person name="Wilkins M.J."/>
            <person name="Williams K.H."/>
            <person name="Banfield J.F."/>
        </authorList>
    </citation>
    <scope>NUCLEOTIDE SEQUENCE [LARGE SCALE GENOMIC DNA]</scope>
</reference>
<feature type="transmembrane region" description="Helical" evidence="5">
    <location>
        <begin position="35"/>
        <end position="54"/>
    </location>
</feature>
<comment type="subcellular location">
    <subcellularLocation>
        <location evidence="1">Membrane</location>
        <topology evidence="1">Multi-pass membrane protein</topology>
    </subcellularLocation>
</comment>
<dbReference type="InterPro" id="IPR044880">
    <property type="entry name" value="NCX_ion-bd_dom_sf"/>
</dbReference>
<feature type="transmembrane region" description="Helical" evidence="5">
    <location>
        <begin position="294"/>
        <end position="313"/>
    </location>
</feature>
<dbReference type="GO" id="GO:0006874">
    <property type="term" value="P:intracellular calcium ion homeostasis"/>
    <property type="evidence" value="ECO:0007669"/>
    <property type="project" value="TreeGrafter"/>
</dbReference>
<feature type="transmembrane region" description="Helical" evidence="5">
    <location>
        <begin position="197"/>
        <end position="224"/>
    </location>
</feature>
<dbReference type="InterPro" id="IPR004481">
    <property type="entry name" value="K/Na/Ca-exchanger"/>
</dbReference>
<evidence type="ECO:0000259" key="6">
    <source>
        <dbReference type="Pfam" id="PF01699"/>
    </source>
</evidence>
<dbReference type="NCBIfam" id="TIGR00367">
    <property type="entry name" value="calcium/sodium antiporter"/>
    <property type="match status" value="1"/>
</dbReference>
<evidence type="ECO:0000256" key="2">
    <source>
        <dbReference type="ARBA" id="ARBA00022692"/>
    </source>
</evidence>
<dbReference type="GO" id="GO:0005886">
    <property type="term" value="C:plasma membrane"/>
    <property type="evidence" value="ECO:0007669"/>
    <property type="project" value="TreeGrafter"/>
</dbReference>
<dbReference type="GO" id="GO:0008273">
    <property type="term" value="F:calcium, potassium:sodium antiporter activity"/>
    <property type="evidence" value="ECO:0007669"/>
    <property type="project" value="TreeGrafter"/>
</dbReference>
<feature type="transmembrane region" description="Helical" evidence="5">
    <location>
        <begin position="6"/>
        <end position="23"/>
    </location>
</feature>
<dbReference type="EMBL" id="LCAG01000003">
    <property type="protein sequence ID" value="KKR87677.1"/>
    <property type="molecule type" value="Genomic_DNA"/>
</dbReference>
<dbReference type="PANTHER" id="PTHR10846:SF8">
    <property type="entry name" value="INNER MEMBRANE PROTEIN YRBG"/>
    <property type="match status" value="1"/>
</dbReference>
<gene>
    <name evidence="7" type="ORF">UU34_C0003G0019</name>
</gene>
<sequence>MLPNIILFLIGLFILLLGSRELIRNALILTGKIRISPLVIGFTVVAIGTSLPEISVALQSGFNNTTDLSLGDIIGSNIANIGLIFGIALIFRSIDIGKLKTQKNMIFYLFLSTAFFLILLLAKLQALEGLLLLSLGILAIFWQVRQGKDGALEEDKEALDELSKNHRNLLPAVLLFVLSLSALLVGSKLLVDSGVELAHLFGVSSFLIGIIAVSIGTSLPELAVTITSLIKKEDKLAVGNILGSNIYNILFGGGILGVFNAKGVSNPTVLFFFAVFSLFFCFLIYTYKGRRVPQYFGFILLTGFIVYLWLMLIGK</sequence>
<proteinExistence type="predicted"/>
<feature type="transmembrane region" description="Helical" evidence="5">
    <location>
        <begin position="74"/>
        <end position="94"/>
    </location>
</feature>
<dbReference type="Gene3D" id="1.20.1420.30">
    <property type="entry name" value="NCX, central ion-binding region"/>
    <property type="match status" value="1"/>
</dbReference>
<keyword evidence="2 5" id="KW-0812">Transmembrane</keyword>
<keyword evidence="4 5" id="KW-0472">Membrane</keyword>
<dbReference type="InterPro" id="IPR004837">
    <property type="entry name" value="NaCa_Exmemb"/>
</dbReference>
<dbReference type="GO" id="GO:0005262">
    <property type="term" value="F:calcium channel activity"/>
    <property type="evidence" value="ECO:0007669"/>
    <property type="project" value="TreeGrafter"/>
</dbReference>
<protein>
    <recommendedName>
        <fullName evidence="6">Sodium/calcium exchanger membrane region domain-containing protein</fullName>
    </recommendedName>
</protein>
<dbReference type="Pfam" id="PF01699">
    <property type="entry name" value="Na_Ca_ex"/>
    <property type="match status" value="2"/>
</dbReference>
<name>A0A0G0XJ45_9BACT</name>
<dbReference type="AlphaFoldDB" id="A0A0G0XJ45"/>
<feature type="transmembrane region" description="Helical" evidence="5">
    <location>
        <begin position="269"/>
        <end position="287"/>
    </location>
</feature>
<organism evidence="7 8">
    <name type="scientific">Candidatus Curtissbacteria bacterium GW2011_GWA1_41_11</name>
    <dbReference type="NCBI Taxonomy" id="1618409"/>
    <lineage>
        <taxon>Bacteria</taxon>
        <taxon>Candidatus Curtissiibacteriota</taxon>
    </lineage>
</organism>
<evidence type="ECO:0000256" key="3">
    <source>
        <dbReference type="ARBA" id="ARBA00022989"/>
    </source>
</evidence>
<feature type="transmembrane region" description="Helical" evidence="5">
    <location>
        <begin position="106"/>
        <end position="124"/>
    </location>
</feature>
<feature type="transmembrane region" description="Helical" evidence="5">
    <location>
        <begin position="130"/>
        <end position="147"/>
    </location>
</feature>
<feature type="transmembrane region" description="Helical" evidence="5">
    <location>
        <begin position="168"/>
        <end position="191"/>
    </location>
</feature>
<keyword evidence="3 5" id="KW-1133">Transmembrane helix</keyword>
<feature type="domain" description="Sodium/calcium exchanger membrane region" evidence="6">
    <location>
        <begin position="172"/>
        <end position="312"/>
    </location>
</feature>
<dbReference type="PANTHER" id="PTHR10846">
    <property type="entry name" value="SODIUM/POTASSIUM/CALCIUM EXCHANGER"/>
    <property type="match status" value="1"/>
</dbReference>
<comment type="caution">
    <text evidence="7">The sequence shown here is derived from an EMBL/GenBank/DDBJ whole genome shotgun (WGS) entry which is preliminary data.</text>
</comment>
<feature type="transmembrane region" description="Helical" evidence="5">
    <location>
        <begin position="236"/>
        <end position="257"/>
    </location>
</feature>
<dbReference type="Proteomes" id="UP000034854">
    <property type="component" value="Unassembled WGS sequence"/>
</dbReference>
<evidence type="ECO:0000256" key="1">
    <source>
        <dbReference type="ARBA" id="ARBA00004141"/>
    </source>
</evidence>
<feature type="domain" description="Sodium/calcium exchanger membrane region" evidence="6">
    <location>
        <begin position="5"/>
        <end position="144"/>
    </location>
</feature>
<evidence type="ECO:0000256" key="4">
    <source>
        <dbReference type="ARBA" id="ARBA00023136"/>
    </source>
</evidence>